<protein>
    <submittedName>
        <fullName evidence="1">Uncharacterized protein</fullName>
    </submittedName>
</protein>
<dbReference type="AlphaFoldDB" id="A0A450U4S0"/>
<sequence length="111" mass="12821">MSIVEKELHNPTAITQHSRSGYALRSNPTYIDLKIRSICKDFRHSKILAKLVLEPTTHDPVLVKRNWCLIKPDPIVKLTVPRTHRGTVIFLVRMKHVDPKQKCPLWHGVGR</sequence>
<gene>
    <name evidence="1" type="ORF">BECKLFY1418B_GA0070995_100132</name>
</gene>
<reference evidence="1" key="1">
    <citation type="submission" date="2019-02" db="EMBL/GenBank/DDBJ databases">
        <authorList>
            <person name="Gruber-Vodicka R. H."/>
            <person name="Seah K. B. B."/>
        </authorList>
    </citation>
    <scope>NUCLEOTIDE SEQUENCE</scope>
    <source>
        <strain evidence="1">BECK_M7</strain>
    </source>
</reference>
<dbReference type="EMBL" id="CAADFF010000001">
    <property type="protein sequence ID" value="VFJ85994.1"/>
    <property type="molecule type" value="Genomic_DNA"/>
</dbReference>
<evidence type="ECO:0000313" key="1">
    <source>
        <dbReference type="EMBL" id="VFJ85994.1"/>
    </source>
</evidence>
<name>A0A450U4S0_9GAMM</name>
<accession>A0A450U4S0</accession>
<organism evidence="1">
    <name type="scientific">Candidatus Kentrum sp. LFY</name>
    <dbReference type="NCBI Taxonomy" id="2126342"/>
    <lineage>
        <taxon>Bacteria</taxon>
        <taxon>Pseudomonadati</taxon>
        <taxon>Pseudomonadota</taxon>
        <taxon>Gammaproteobacteria</taxon>
        <taxon>Candidatus Kentrum</taxon>
    </lineage>
</organism>
<proteinExistence type="predicted"/>